<feature type="chain" id="PRO_5025394658" description="Secreted protein" evidence="1">
    <location>
        <begin position="36"/>
        <end position="134"/>
    </location>
</feature>
<evidence type="ECO:0000313" key="3">
    <source>
        <dbReference type="Proteomes" id="UP000800040"/>
    </source>
</evidence>
<evidence type="ECO:0000313" key="2">
    <source>
        <dbReference type="EMBL" id="KAF1838377.1"/>
    </source>
</evidence>
<keyword evidence="3" id="KW-1185">Reference proteome</keyword>
<feature type="signal peptide" evidence="1">
    <location>
        <begin position="1"/>
        <end position="35"/>
    </location>
</feature>
<accession>A0A6A5KQM0</accession>
<evidence type="ECO:0008006" key="4">
    <source>
        <dbReference type="Google" id="ProtNLM"/>
    </source>
</evidence>
<proteinExistence type="predicted"/>
<protein>
    <recommendedName>
        <fullName evidence="4">Secreted protein</fullName>
    </recommendedName>
</protein>
<sequence length="134" mass="15020">MVEGGSMEVLRRRQLMFSLLSAVALFLPPPHAAFGLPEQNARHKHAREHDLGRGQPHLTKKLTGRSLVARRTSRPAVANRIPRLAPFLLYLRSSPLPVVQLIINKSRFCISLVNVLYRKGTCLAIAPDHTTTFH</sequence>
<dbReference type="EMBL" id="ML975252">
    <property type="protein sequence ID" value="KAF1838377.1"/>
    <property type="molecule type" value="Genomic_DNA"/>
</dbReference>
<dbReference type="AlphaFoldDB" id="A0A6A5KQM0"/>
<organism evidence="2 3">
    <name type="scientific">Decorospora gaudefroyi</name>
    <dbReference type="NCBI Taxonomy" id="184978"/>
    <lineage>
        <taxon>Eukaryota</taxon>
        <taxon>Fungi</taxon>
        <taxon>Dikarya</taxon>
        <taxon>Ascomycota</taxon>
        <taxon>Pezizomycotina</taxon>
        <taxon>Dothideomycetes</taxon>
        <taxon>Pleosporomycetidae</taxon>
        <taxon>Pleosporales</taxon>
        <taxon>Pleosporineae</taxon>
        <taxon>Pleosporaceae</taxon>
        <taxon>Decorospora</taxon>
    </lineage>
</organism>
<evidence type="ECO:0000256" key="1">
    <source>
        <dbReference type="SAM" id="SignalP"/>
    </source>
</evidence>
<dbReference type="Proteomes" id="UP000800040">
    <property type="component" value="Unassembled WGS sequence"/>
</dbReference>
<name>A0A6A5KQM0_9PLEO</name>
<keyword evidence="1" id="KW-0732">Signal</keyword>
<reference evidence="2" key="1">
    <citation type="submission" date="2020-01" db="EMBL/GenBank/DDBJ databases">
        <authorList>
            <consortium name="DOE Joint Genome Institute"/>
            <person name="Haridas S."/>
            <person name="Albert R."/>
            <person name="Binder M."/>
            <person name="Bloem J."/>
            <person name="Labutti K."/>
            <person name="Salamov A."/>
            <person name="Andreopoulos B."/>
            <person name="Baker S.E."/>
            <person name="Barry K."/>
            <person name="Bills G."/>
            <person name="Bluhm B.H."/>
            <person name="Cannon C."/>
            <person name="Castanera R."/>
            <person name="Culley D.E."/>
            <person name="Daum C."/>
            <person name="Ezra D."/>
            <person name="Gonzalez J.B."/>
            <person name="Henrissat B."/>
            <person name="Kuo A."/>
            <person name="Liang C."/>
            <person name="Lipzen A."/>
            <person name="Lutzoni F."/>
            <person name="Magnuson J."/>
            <person name="Mondo S."/>
            <person name="Nolan M."/>
            <person name="Ohm R."/>
            <person name="Pangilinan J."/>
            <person name="Park H.-J."/>
            <person name="Ramirez L."/>
            <person name="Alfaro M."/>
            <person name="Sun H."/>
            <person name="Tritt A."/>
            <person name="Yoshinaga Y."/>
            <person name="Zwiers L.-H."/>
            <person name="Turgeon B.G."/>
            <person name="Goodwin S.B."/>
            <person name="Spatafora J.W."/>
            <person name="Crous P.W."/>
            <person name="Grigoriev I.V."/>
        </authorList>
    </citation>
    <scope>NUCLEOTIDE SEQUENCE</scope>
    <source>
        <strain evidence="2">P77</strain>
    </source>
</reference>
<gene>
    <name evidence="2" type="ORF">BDW02DRAFT_412586</name>
</gene>